<keyword evidence="6" id="KW-1185">Reference proteome</keyword>
<organism evidence="5 6">
    <name type="scientific">Acidovorax soli</name>
    <dbReference type="NCBI Taxonomy" id="592050"/>
    <lineage>
        <taxon>Bacteria</taxon>
        <taxon>Pseudomonadati</taxon>
        <taxon>Pseudomonadota</taxon>
        <taxon>Betaproteobacteria</taxon>
        <taxon>Burkholderiales</taxon>
        <taxon>Comamonadaceae</taxon>
        <taxon>Acidovorax</taxon>
    </lineage>
</organism>
<evidence type="ECO:0000256" key="2">
    <source>
        <dbReference type="ARBA" id="ARBA00023125"/>
    </source>
</evidence>
<dbReference type="InterPro" id="IPR000792">
    <property type="entry name" value="Tscrpt_reg_LuxR_C"/>
</dbReference>
<dbReference type="EMBL" id="JACHLK010000002">
    <property type="protein sequence ID" value="MBB6558849.1"/>
    <property type="molecule type" value="Genomic_DNA"/>
</dbReference>
<proteinExistence type="predicted"/>
<dbReference type="Pfam" id="PF00196">
    <property type="entry name" value="GerE"/>
    <property type="match status" value="1"/>
</dbReference>
<dbReference type="GO" id="GO:0006355">
    <property type="term" value="P:regulation of DNA-templated transcription"/>
    <property type="evidence" value="ECO:0007669"/>
    <property type="project" value="InterPro"/>
</dbReference>
<keyword evidence="3" id="KW-0804">Transcription</keyword>
<comment type="caution">
    <text evidence="5">The sequence shown here is derived from an EMBL/GenBank/DDBJ whole genome shotgun (WGS) entry which is preliminary data.</text>
</comment>
<reference evidence="5 6" key="1">
    <citation type="submission" date="2020-08" db="EMBL/GenBank/DDBJ databases">
        <title>Functional genomics of gut bacteria from endangered species of beetles.</title>
        <authorList>
            <person name="Carlos-Shanley C."/>
        </authorList>
    </citation>
    <scope>NUCLEOTIDE SEQUENCE [LARGE SCALE GENOMIC DNA]</scope>
    <source>
        <strain evidence="5 6">S00198</strain>
    </source>
</reference>
<dbReference type="Gene3D" id="1.10.10.10">
    <property type="entry name" value="Winged helix-like DNA-binding domain superfamily/Winged helix DNA-binding domain"/>
    <property type="match status" value="1"/>
</dbReference>
<sequence length="267" mass="30115">MLDTAIQEDIHRLWDELTDFEAGQAEAATCHLQVRLCDMVNARNSTWGGAIRLQAHEGGDGAAVGEDPLQGWRVAVTRVLHPFDELPAAQEGPFKELQRRWNSREIDPSFLLPMREVGRFRTYGLRRDLPADWFDGPAYRAFWAPHGTHDAVWVGFPINGDAESHFGFYAAHTFTAPQIALLAYALRGIKWFHRHVMLTSGPLVARAPLTPTERKVLGLLLGEASEKRIAEQLSLATSTTHQHVVALYRKFGVRSRAQLMSLWLSWK</sequence>
<evidence type="ECO:0000256" key="1">
    <source>
        <dbReference type="ARBA" id="ARBA00023015"/>
    </source>
</evidence>
<dbReference type="CDD" id="cd06170">
    <property type="entry name" value="LuxR_C_like"/>
    <property type="match status" value="1"/>
</dbReference>
<dbReference type="PANTHER" id="PTHR44688:SF16">
    <property type="entry name" value="DNA-BINDING TRANSCRIPTIONAL ACTIVATOR DEVR_DOSR"/>
    <property type="match status" value="1"/>
</dbReference>
<keyword evidence="2 5" id="KW-0238">DNA-binding</keyword>
<dbReference type="Proteomes" id="UP000575083">
    <property type="component" value="Unassembled WGS sequence"/>
</dbReference>
<dbReference type="SMART" id="SM00421">
    <property type="entry name" value="HTH_LUXR"/>
    <property type="match status" value="1"/>
</dbReference>
<dbReference type="RefSeq" id="WP_184856261.1">
    <property type="nucleotide sequence ID" value="NZ_JACHLK010000002.1"/>
</dbReference>
<evidence type="ECO:0000313" key="6">
    <source>
        <dbReference type="Proteomes" id="UP000575083"/>
    </source>
</evidence>
<dbReference type="GO" id="GO:0003677">
    <property type="term" value="F:DNA binding"/>
    <property type="evidence" value="ECO:0007669"/>
    <property type="project" value="UniProtKB-KW"/>
</dbReference>
<evidence type="ECO:0000256" key="3">
    <source>
        <dbReference type="ARBA" id="ARBA00023163"/>
    </source>
</evidence>
<protein>
    <submittedName>
        <fullName evidence="5">DNA-binding CsgD family transcriptional regulator</fullName>
    </submittedName>
</protein>
<dbReference type="InterPro" id="IPR036388">
    <property type="entry name" value="WH-like_DNA-bd_sf"/>
</dbReference>
<dbReference type="InterPro" id="IPR016032">
    <property type="entry name" value="Sig_transdc_resp-reg_C-effctor"/>
</dbReference>
<name>A0A7X0PBP7_9BURK</name>
<dbReference type="SUPFAM" id="SSF46894">
    <property type="entry name" value="C-terminal effector domain of the bipartite response regulators"/>
    <property type="match status" value="1"/>
</dbReference>
<dbReference type="AlphaFoldDB" id="A0A7X0PBP7"/>
<keyword evidence="1" id="KW-0805">Transcription regulation</keyword>
<dbReference type="PANTHER" id="PTHR44688">
    <property type="entry name" value="DNA-BINDING TRANSCRIPTIONAL ACTIVATOR DEVR_DOSR"/>
    <property type="match status" value="1"/>
</dbReference>
<feature type="domain" description="HTH luxR-type" evidence="4">
    <location>
        <begin position="202"/>
        <end position="267"/>
    </location>
</feature>
<evidence type="ECO:0000259" key="4">
    <source>
        <dbReference type="PROSITE" id="PS50043"/>
    </source>
</evidence>
<evidence type="ECO:0000313" key="5">
    <source>
        <dbReference type="EMBL" id="MBB6558849.1"/>
    </source>
</evidence>
<dbReference type="PROSITE" id="PS50043">
    <property type="entry name" value="HTH_LUXR_2"/>
    <property type="match status" value="1"/>
</dbReference>
<accession>A0A7X0PBP7</accession>
<gene>
    <name evidence="5" type="ORF">HNP48_001513</name>
</gene>